<dbReference type="InterPro" id="IPR032710">
    <property type="entry name" value="NTF2-like_dom_sf"/>
</dbReference>
<sequence length="135" mass="14393">MSSAEDADPAAQPAAVAAALAVLDAHIAALNARDAPAIAATLHFPHYRLSPTAMKTWETPAGYLADFLARAGAGWAASVWEFRRPVAASAEKVHLDVQFARLDAAGAVIGRYRSLWVVTRRDGRWAVALRSTFAP</sequence>
<reference evidence="1 2" key="1">
    <citation type="submission" date="2020-08" db="EMBL/GenBank/DDBJ databases">
        <title>Genomic Encyclopedia of Type Strains, Phase IV (KMG-IV): sequencing the most valuable type-strain genomes for metagenomic binning, comparative biology and taxonomic classification.</title>
        <authorList>
            <person name="Goeker M."/>
        </authorList>
    </citation>
    <scope>NUCLEOTIDE SEQUENCE [LARGE SCALE GENOMIC DNA]</scope>
    <source>
        <strain evidence="1 2">DSM 25895</strain>
    </source>
</reference>
<keyword evidence="2" id="KW-1185">Reference proteome</keyword>
<evidence type="ECO:0008006" key="3">
    <source>
        <dbReference type="Google" id="ProtNLM"/>
    </source>
</evidence>
<accession>A0A840Y137</accession>
<dbReference type="RefSeq" id="WP_184483810.1">
    <property type="nucleotide sequence ID" value="NZ_JAAEDJ010000135.1"/>
</dbReference>
<proteinExistence type="predicted"/>
<dbReference type="EMBL" id="JACIJE010000004">
    <property type="protein sequence ID" value="MBB5689731.1"/>
    <property type="molecule type" value="Genomic_DNA"/>
</dbReference>
<gene>
    <name evidence="1" type="ORF">FHS88_001856</name>
</gene>
<dbReference type="SUPFAM" id="SSF54427">
    <property type="entry name" value="NTF2-like"/>
    <property type="match status" value="1"/>
</dbReference>
<organism evidence="1 2">
    <name type="scientific">Neoroseomonas alkaliterrae</name>
    <dbReference type="NCBI Taxonomy" id="1452450"/>
    <lineage>
        <taxon>Bacteria</taxon>
        <taxon>Pseudomonadati</taxon>
        <taxon>Pseudomonadota</taxon>
        <taxon>Alphaproteobacteria</taxon>
        <taxon>Acetobacterales</taxon>
        <taxon>Acetobacteraceae</taxon>
        <taxon>Neoroseomonas</taxon>
    </lineage>
</organism>
<dbReference type="Proteomes" id="UP000562254">
    <property type="component" value="Unassembled WGS sequence"/>
</dbReference>
<comment type="caution">
    <text evidence="1">The sequence shown here is derived from an EMBL/GenBank/DDBJ whole genome shotgun (WGS) entry which is preliminary data.</text>
</comment>
<name>A0A840Y137_9PROT</name>
<dbReference type="Gene3D" id="3.10.450.50">
    <property type="match status" value="1"/>
</dbReference>
<evidence type="ECO:0000313" key="2">
    <source>
        <dbReference type="Proteomes" id="UP000562254"/>
    </source>
</evidence>
<protein>
    <recommendedName>
        <fullName evidence="3">DUF4440 domain-containing protein</fullName>
    </recommendedName>
</protein>
<evidence type="ECO:0000313" key="1">
    <source>
        <dbReference type="EMBL" id="MBB5689731.1"/>
    </source>
</evidence>
<dbReference type="AlphaFoldDB" id="A0A840Y137"/>